<feature type="domain" description="Tudor" evidence="1">
    <location>
        <begin position="6"/>
        <end position="58"/>
    </location>
</feature>
<evidence type="ECO:0000313" key="2">
    <source>
        <dbReference type="EMBL" id="EDW33693.1"/>
    </source>
</evidence>
<sequence>MAKYMGKLCRGVSMELVGDGYPSILFLDYGNIVKIHVTDIRGYPGQLTYPVLTTEYVLMDLPEELTDAQAKRLEKQLEVGAIVTVDEIVENEENNYSLRIERLQKLLS</sequence>
<organism evidence="3">
    <name type="scientific">Drosophila persimilis</name>
    <name type="common">Fruit fly</name>
    <dbReference type="NCBI Taxonomy" id="7234"/>
    <lineage>
        <taxon>Eukaryota</taxon>
        <taxon>Metazoa</taxon>
        <taxon>Ecdysozoa</taxon>
        <taxon>Arthropoda</taxon>
        <taxon>Hexapoda</taxon>
        <taxon>Insecta</taxon>
        <taxon>Pterygota</taxon>
        <taxon>Neoptera</taxon>
        <taxon>Endopterygota</taxon>
        <taxon>Diptera</taxon>
        <taxon>Brachycera</taxon>
        <taxon>Muscomorpha</taxon>
        <taxon>Ephydroidea</taxon>
        <taxon>Drosophilidae</taxon>
        <taxon>Drosophila</taxon>
        <taxon>Sophophora</taxon>
    </lineage>
</organism>
<evidence type="ECO:0000259" key="1">
    <source>
        <dbReference type="Pfam" id="PF00567"/>
    </source>
</evidence>
<dbReference type="PhylomeDB" id="B4H787"/>
<accession>B4H787</accession>
<dbReference type="HOGENOM" id="CLU_2199662_0_0_1"/>
<dbReference type="EMBL" id="CH479217">
    <property type="protein sequence ID" value="EDW33693.1"/>
    <property type="molecule type" value="Genomic_DNA"/>
</dbReference>
<evidence type="ECO:0000313" key="3">
    <source>
        <dbReference type="Proteomes" id="UP000008744"/>
    </source>
</evidence>
<name>B4H787_DROPE</name>
<gene>
    <name evidence="2" type="primary">Dper\GL13262</name>
    <name evidence="2" type="ORF">Dper_GL13262</name>
</gene>
<proteinExistence type="predicted"/>
<dbReference type="Proteomes" id="UP000008744">
    <property type="component" value="Unassembled WGS sequence"/>
</dbReference>
<dbReference type="AlphaFoldDB" id="B4H787"/>
<keyword evidence="3" id="KW-1185">Reference proteome</keyword>
<dbReference type="OrthoDB" id="10023235at2759"/>
<reference evidence="2 3" key="1">
    <citation type="journal article" date="2007" name="Nature">
        <title>Evolution of genes and genomes on the Drosophila phylogeny.</title>
        <authorList>
            <consortium name="Drosophila 12 Genomes Consortium"/>
            <person name="Clark A.G."/>
            <person name="Eisen M.B."/>
            <person name="Smith D.R."/>
            <person name="Bergman C.M."/>
            <person name="Oliver B."/>
            <person name="Markow T.A."/>
            <person name="Kaufman T.C."/>
            <person name="Kellis M."/>
            <person name="Gelbart W."/>
            <person name="Iyer V.N."/>
            <person name="Pollard D.A."/>
            <person name="Sackton T.B."/>
            <person name="Larracuente A.M."/>
            <person name="Singh N.D."/>
            <person name="Abad J.P."/>
            <person name="Abt D.N."/>
            <person name="Adryan B."/>
            <person name="Aguade M."/>
            <person name="Akashi H."/>
            <person name="Anderson W.W."/>
            <person name="Aquadro C.F."/>
            <person name="Ardell D.H."/>
            <person name="Arguello R."/>
            <person name="Artieri C.G."/>
            <person name="Barbash D.A."/>
            <person name="Barker D."/>
            <person name="Barsanti P."/>
            <person name="Batterham P."/>
            <person name="Batzoglou S."/>
            <person name="Begun D."/>
            <person name="Bhutkar A."/>
            <person name="Blanco E."/>
            <person name="Bosak S.A."/>
            <person name="Bradley R.K."/>
            <person name="Brand A.D."/>
            <person name="Brent M.R."/>
            <person name="Brooks A.N."/>
            <person name="Brown R.H."/>
            <person name="Butlin R.K."/>
            <person name="Caggese C."/>
            <person name="Calvi B.R."/>
            <person name="Bernardo de Carvalho A."/>
            <person name="Caspi A."/>
            <person name="Castrezana S."/>
            <person name="Celniker S.E."/>
            <person name="Chang J.L."/>
            <person name="Chapple C."/>
            <person name="Chatterji S."/>
            <person name="Chinwalla A."/>
            <person name="Civetta A."/>
            <person name="Clifton S.W."/>
            <person name="Comeron J.M."/>
            <person name="Costello J.C."/>
            <person name="Coyne J.A."/>
            <person name="Daub J."/>
            <person name="David R.G."/>
            <person name="Delcher A.L."/>
            <person name="Delehaunty K."/>
            <person name="Do C.B."/>
            <person name="Ebling H."/>
            <person name="Edwards K."/>
            <person name="Eickbush T."/>
            <person name="Evans J.D."/>
            <person name="Filipski A."/>
            <person name="Findeiss S."/>
            <person name="Freyhult E."/>
            <person name="Fulton L."/>
            <person name="Fulton R."/>
            <person name="Garcia A.C."/>
            <person name="Gardiner A."/>
            <person name="Garfield D.A."/>
            <person name="Garvin B.E."/>
            <person name="Gibson G."/>
            <person name="Gilbert D."/>
            <person name="Gnerre S."/>
            <person name="Godfrey J."/>
            <person name="Good R."/>
            <person name="Gotea V."/>
            <person name="Gravely B."/>
            <person name="Greenberg A.J."/>
            <person name="Griffiths-Jones S."/>
            <person name="Gross S."/>
            <person name="Guigo R."/>
            <person name="Gustafson E.A."/>
            <person name="Haerty W."/>
            <person name="Hahn M.W."/>
            <person name="Halligan D.L."/>
            <person name="Halpern A.L."/>
            <person name="Halter G.M."/>
            <person name="Han M.V."/>
            <person name="Heger A."/>
            <person name="Hillier L."/>
            <person name="Hinrichs A.S."/>
            <person name="Holmes I."/>
            <person name="Hoskins R.A."/>
            <person name="Hubisz M.J."/>
            <person name="Hultmark D."/>
            <person name="Huntley M.A."/>
            <person name="Jaffe D.B."/>
            <person name="Jagadeeshan S."/>
            <person name="Jeck W.R."/>
            <person name="Johnson J."/>
            <person name="Jones C.D."/>
            <person name="Jordan W.C."/>
            <person name="Karpen G.H."/>
            <person name="Kataoka E."/>
            <person name="Keightley P.D."/>
            <person name="Kheradpour P."/>
            <person name="Kirkness E.F."/>
            <person name="Koerich L.B."/>
            <person name="Kristiansen K."/>
            <person name="Kudrna D."/>
            <person name="Kulathinal R.J."/>
            <person name="Kumar S."/>
            <person name="Kwok R."/>
            <person name="Lander E."/>
            <person name="Langley C.H."/>
            <person name="Lapoint R."/>
            <person name="Lazzaro B.P."/>
            <person name="Lee S.J."/>
            <person name="Levesque L."/>
            <person name="Li R."/>
            <person name="Lin C.F."/>
            <person name="Lin M.F."/>
            <person name="Lindblad-Toh K."/>
            <person name="Llopart A."/>
            <person name="Long M."/>
            <person name="Low L."/>
            <person name="Lozovsky E."/>
            <person name="Lu J."/>
            <person name="Luo M."/>
            <person name="Machado C.A."/>
            <person name="Makalowski W."/>
            <person name="Marzo M."/>
            <person name="Matsuda M."/>
            <person name="Matzkin L."/>
            <person name="McAllister B."/>
            <person name="McBride C.S."/>
            <person name="McKernan B."/>
            <person name="McKernan K."/>
            <person name="Mendez-Lago M."/>
            <person name="Minx P."/>
            <person name="Mollenhauer M.U."/>
            <person name="Montooth K."/>
            <person name="Mount S.M."/>
            <person name="Mu X."/>
            <person name="Myers E."/>
            <person name="Negre B."/>
            <person name="Newfeld S."/>
            <person name="Nielsen R."/>
            <person name="Noor M.A."/>
            <person name="O'Grady P."/>
            <person name="Pachter L."/>
            <person name="Papaceit M."/>
            <person name="Parisi M.J."/>
            <person name="Parisi M."/>
            <person name="Parts L."/>
            <person name="Pedersen J.S."/>
            <person name="Pesole G."/>
            <person name="Phillippy A.M."/>
            <person name="Ponting C.P."/>
            <person name="Pop M."/>
            <person name="Porcelli D."/>
            <person name="Powell J.R."/>
            <person name="Prohaska S."/>
            <person name="Pruitt K."/>
            <person name="Puig M."/>
            <person name="Quesneville H."/>
            <person name="Ram K.R."/>
            <person name="Rand D."/>
            <person name="Rasmussen M.D."/>
            <person name="Reed L.K."/>
            <person name="Reenan R."/>
            <person name="Reily A."/>
            <person name="Remington K.A."/>
            <person name="Rieger T.T."/>
            <person name="Ritchie M.G."/>
            <person name="Robin C."/>
            <person name="Rogers Y.H."/>
            <person name="Rohde C."/>
            <person name="Rozas J."/>
            <person name="Rubenfield M.J."/>
            <person name="Ruiz A."/>
            <person name="Russo S."/>
            <person name="Salzberg S.L."/>
            <person name="Sanchez-Gracia A."/>
            <person name="Saranga D.J."/>
            <person name="Sato H."/>
            <person name="Schaeffer S.W."/>
            <person name="Schatz M.C."/>
            <person name="Schlenke T."/>
            <person name="Schwartz R."/>
            <person name="Segarra C."/>
            <person name="Singh R.S."/>
            <person name="Sirot L."/>
            <person name="Sirota M."/>
            <person name="Sisneros N.B."/>
            <person name="Smith C.D."/>
            <person name="Smith T.F."/>
            <person name="Spieth J."/>
            <person name="Stage D.E."/>
            <person name="Stark A."/>
            <person name="Stephan W."/>
            <person name="Strausberg R.L."/>
            <person name="Strempel S."/>
            <person name="Sturgill D."/>
            <person name="Sutton G."/>
            <person name="Sutton G.G."/>
            <person name="Tao W."/>
            <person name="Teichmann S."/>
            <person name="Tobari Y.N."/>
            <person name="Tomimura Y."/>
            <person name="Tsolas J.M."/>
            <person name="Valente V.L."/>
            <person name="Venter E."/>
            <person name="Venter J.C."/>
            <person name="Vicario S."/>
            <person name="Vieira F.G."/>
            <person name="Vilella A.J."/>
            <person name="Villasante A."/>
            <person name="Walenz B."/>
            <person name="Wang J."/>
            <person name="Wasserman M."/>
            <person name="Watts T."/>
            <person name="Wilson D."/>
            <person name="Wilson R.K."/>
            <person name="Wing R.A."/>
            <person name="Wolfner M.F."/>
            <person name="Wong A."/>
            <person name="Wong G.K."/>
            <person name="Wu C.I."/>
            <person name="Wu G."/>
            <person name="Yamamoto D."/>
            <person name="Yang H.P."/>
            <person name="Yang S.P."/>
            <person name="Yorke J.A."/>
            <person name="Yoshida K."/>
            <person name="Zdobnov E."/>
            <person name="Zhang P."/>
            <person name="Zhang Y."/>
            <person name="Zimin A.V."/>
            <person name="Baldwin J."/>
            <person name="Abdouelleil A."/>
            <person name="Abdulkadir J."/>
            <person name="Abebe A."/>
            <person name="Abera B."/>
            <person name="Abreu J."/>
            <person name="Acer S.C."/>
            <person name="Aftuck L."/>
            <person name="Alexander A."/>
            <person name="An P."/>
            <person name="Anderson E."/>
            <person name="Anderson S."/>
            <person name="Arachi H."/>
            <person name="Azer M."/>
            <person name="Bachantsang P."/>
            <person name="Barry A."/>
            <person name="Bayul T."/>
            <person name="Berlin A."/>
            <person name="Bessette D."/>
            <person name="Bloom T."/>
            <person name="Blye J."/>
            <person name="Boguslavskiy L."/>
            <person name="Bonnet C."/>
            <person name="Boukhgalter B."/>
            <person name="Bourzgui I."/>
            <person name="Brown A."/>
            <person name="Cahill P."/>
            <person name="Channer S."/>
            <person name="Cheshatsang Y."/>
            <person name="Chuda L."/>
            <person name="Citroen M."/>
            <person name="Collymore A."/>
            <person name="Cooke P."/>
            <person name="Costello M."/>
            <person name="D'Aco K."/>
            <person name="Daza R."/>
            <person name="De Haan G."/>
            <person name="DeGray S."/>
            <person name="DeMaso C."/>
            <person name="Dhargay N."/>
            <person name="Dooley K."/>
            <person name="Dooley E."/>
            <person name="Doricent M."/>
            <person name="Dorje P."/>
            <person name="Dorjee K."/>
            <person name="Dupes A."/>
            <person name="Elong R."/>
            <person name="Falk J."/>
            <person name="Farina A."/>
            <person name="Faro S."/>
            <person name="Ferguson D."/>
            <person name="Fisher S."/>
            <person name="Foley C.D."/>
            <person name="Franke A."/>
            <person name="Friedrich D."/>
            <person name="Gadbois L."/>
            <person name="Gearin G."/>
            <person name="Gearin C.R."/>
            <person name="Giannoukos G."/>
            <person name="Goode T."/>
            <person name="Graham J."/>
            <person name="Grandbois E."/>
            <person name="Grewal S."/>
            <person name="Gyaltsen K."/>
            <person name="Hafez N."/>
            <person name="Hagos B."/>
            <person name="Hall J."/>
            <person name="Henson C."/>
            <person name="Hollinger A."/>
            <person name="Honan T."/>
            <person name="Huard M.D."/>
            <person name="Hughes L."/>
            <person name="Hurhula B."/>
            <person name="Husby M.E."/>
            <person name="Kamat A."/>
            <person name="Kanga B."/>
            <person name="Kashin S."/>
            <person name="Khazanovich D."/>
            <person name="Kisner P."/>
            <person name="Lance K."/>
            <person name="Lara M."/>
            <person name="Lee W."/>
            <person name="Lennon N."/>
            <person name="Letendre F."/>
            <person name="LeVine R."/>
            <person name="Lipovsky A."/>
            <person name="Liu X."/>
            <person name="Liu J."/>
            <person name="Liu S."/>
            <person name="Lokyitsang T."/>
            <person name="Lokyitsang Y."/>
            <person name="Lubonja R."/>
            <person name="Lui A."/>
            <person name="MacDonald P."/>
            <person name="Magnisalis V."/>
            <person name="Maru K."/>
            <person name="Matthews C."/>
            <person name="McCusker W."/>
            <person name="McDonough S."/>
            <person name="Mehta T."/>
            <person name="Meldrim J."/>
            <person name="Meneus L."/>
            <person name="Mihai O."/>
            <person name="Mihalev A."/>
            <person name="Mihova T."/>
            <person name="Mittelman R."/>
            <person name="Mlenga V."/>
            <person name="Montmayeur A."/>
            <person name="Mulrain L."/>
            <person name="Navidi A."/>
            <person name="Naylor J."/>
            <person name="Negash T."/>
            <person name="Nguyen T."/>
            <person name="Nguyen N."/>
            <person name="Nicol R."/>
            <person name="Norbu C."/>
            <person name="Norbu N."/>
            <person name="Novod N."/>
            <person name="O'Neill B."/>
            <person name="Osman S."/>
            <person name="Markiewicz E."/>
            <person name="Oyono O.L."/>
            <person name="Patti C."/>
            <person name="Phunkhang P."/>
            <person name="Pierre F."/>
            <person name="Priest M."/>
            <person name="Raghuraman S."/>
            <person name="Rege F."/>
            <person name="Reyes R."/>
            <person name="Rise C."/>
            <person name="Rogov P."/>
            <person name="Ross K."/>
            <person name="Ryan E."/>
            <person name="Settipalli S."/>
            <person name="Shea T."/>
            <person name="Sherpa N."/>
            <person name="Shi L."/>
            <person name="Shih D."/>
            <person name="Sparrow T."/>
            <person name="Spaulding J."/>
            <person name="Stalker J."/>
            <person name="Stange-Thomann N."/>
            <person name="Stavropoulos S."/>
            <person name="Stone C."/>
            <person name="Strader C."/>
            <person name="Tesfaye S."/>
            <person name="Thomson T."/>
            <person name="Thoulutsang Y."/>
            <person name="Thoulutsang D."/>
            <person name="Topham K."/>
            <person name="Topping I."/>
            <person name="Tsamla T."/>
            <person name="Vassiliev H."/>
            <person name="Vo A."/>
            <person name="Wangchuk T."/>
            <person name="Wangdi T."/>
            <person name="Weiand M."/>
            <person name="Wilkinson J."/>
            <person name="Wilson A."/>
            <person name="Yadav S."/>
            <person name="Young G."/>
            <person name="Yu Q."/>
            <person name="Zembek L."/>
            <person name="Zhong D."/>
            <person name="Zimmer A."/>
            <person name="Zwirko Z."/>
            <person name="Jaffe D.B."/>
            <person name="Alvarez P."/>
            <person name="Brockman W."/>
            <person name="Butler J."/>
            <person name="Chin C."/>
            <person name="Gnerre S."/>
            <person name="Grabherr M."/>
            <person name="Kleber M."/>
            <person name="Mauceli E."/>
            <person name="MacCallum I."/>
        </authorList>
    </citation>
    <scope>NUCLEOTIDE SEQUENCE [LARGE SCALE GENOMIC DNA]</scope>
    <source>
        <strain evidence="3">MSH-3 / Tucson 14011-0111.49</strain>
    </source>
</reference>
<dbReference type="eggNOG" id="KOG2039">
    <property type="taxonomic scope" value="Eukaryota"/>
</dbReference>
<protein>
    <submittedName>
        <fullName evidence="2">GL13262</fullName>
    </submittedName>
</protein>
<dbReference type="Pfam" id="PF00567">
    <property type="entry name" value="TUDOR"/>
    <property type="match status" value="1"/>
</dbReference>
<dbReference type="InterPro" id="IPR002999">
    <property type="entry name" value="Tudor"/>
</dbReference>
<dbReference type="SUPFAM" id="SSF63748">
    <property type="entry name" value="Tudor/PWWP/MBT"/>
    <property type="match status" value="1"/>
</dbReference>